<dbReference type="EMBL" id="JALJRB010000020">
    <property type="protein sequence ID" value="MCJ8502021.1"/>
    <property type="molecule type" value="Genomic_DNA"/>
</dbReference>
<comment type="caution">
    <text evidence="1">The sequence shown here is derived from an EMBL/GenBank/DDBJ whole genome shotgun (WGS) entry which is preliminary data.</text>
</comment>
<protein>
    <submittedName>
        <fullName evidence="1">Uncharacterized protein</fullName>
    </submittedName>
</protein>
<accession>A0AA41ULX9</accession>
<sequence length="119" mass="13488">MHSAQLIRRARWYCLLSESALAWAAEENPQQLKHLVVFEHGQVRDQVTLQADHTSTAASGSGRSWTERRNNIDLAAYDRMRVVTTELRRVVGKGRNVQLRLGPKVSLASLGLQKALRWV</sequence>
<organism evidence="1 2">
    <name type="scientific">Desulfatitalea alkaliphila</name>
    <dbReference type="NCBI Taxonomy" id="2929485"/>
    <lineage>
        <taxon>Bacteria</taxon>
        <taxon>Pseudomonadati</taxon>
        <taxon>Thermodesulfobacteriota</taxon>
        <taxon>Desulfobacteria</taxon>
        <taxon>Desulfobacterales</taxon>
        <taxon>Desulfosarcinaceae</taxon>
        <taxon>Desulfatitalea</taxon>
    </lineage>
</organism>
<dbReference type="Proteomes" id="UP001165427">
    <property type="component" value="Unassembled WGS sequence"/>
</dbReference>
<proteinExistence type="predicted"/>
<evidence type="ECO:0000313" key="2">
    <source>
        <dbReference type="Proteomes" id="UP001165427"/>
    </source>
</evidence>
<keyword evidence="2" id="KW-1185">Reference proteome</keyword>
<dbReference type="RefSeq" id="WP_246911750.1">
    <property type="nucleotide sequence ID" value="NZ_JALJRB010000020.1"/>
</dbReference>
<reference evidence="1" key="1">
    <citation type="submission" date="2022-04" db="EMBL/GenBank/DDBJ databases">
        <title>Desulfatitalea alkaliphila sp. nov., a novel anaerobic sulfate-reducing bacterium isolated from terrestrial mud volcano, Taman Peninsula, Russia.</title>
        <authorList>
            <person name="Khomyakova M.A."/>
            <person name="Merkel A.Y."/>
            <person name="Slobodkin A.I."/>
        </authorList>
    </citation>
    <scope>NUCLEOTIDE SEQUENCE</scope>
    <source>
        <strain evidence="1">M08but</strain>
    </source>
</reference>
<gene>
    <name evidence="1" type="ORF">MRX98_15665</name>
</gene>
<name>A0AA41ULX9_9BACT</name>
<evidence type="ECO:0000313" key="1">
    <source>
        <dbReference type="EMBL" id="MCJ8502021.1"/>
    </source>
</evidence>
<dbReference type="AlphaFoldDB" id="A0AA41ULX9"/>